<dbReference type="CDD" id="cd02021">
    <property type="entry name" value="GntK"/>
    <property type="match status" value="1"/>
</dbReference>
<evidence type="ECO:0000256" key="4">
    <source>
        <dbReference type="ARBA" id="ARBA00022631"/>
    </source>
</evidence>
<proteinExistence type="inferred from homology"/>
<evidence type="ECO:0000256" key="10">
    <source>
        <dbReference type="ARBA" id="ARBA00048090"/>
    </source>
</evidence>
<dbReference type="EC" id="2.7.1.12" evidence="3"/>
<keyword evidence="7" id="KW-0418">Kinase</keyword>
<dbReference type="STRING" id="27349.A0A0L6UQP2"/>
<dbReference type="GO" id="GO:0046316">
    <property type="term" value="F:gluconokinase activity"/>
    <property type="evidence" value="ECO:0007669"/>
    <property type="project" value="UniProtKB-EC"/>
</dbReference>
<accession>A0A0L6UQP2</accession>
<dbReference type="InterPro" id="IPR018020">
    <property type="entry name" value="OHCU_decarboxylase"/>
</dbReference>
<dbReference type="NCBIfam" id="TIGR01313">
    <property type="entry name" value="therm_gnt_kin"/>
    <property type="match status" value="1"/>
</dbReference>
<dbReference type="AlphaFoldDB" id="A0A0L6UQP2"/>
<sequence>MADTKYPTLLVVAGVSGSGKSTFGLQLARRLNIPFIDGDDLHPPSNIDKMKNGIALEDADREPWLDSIRTKAFEIIAHPSLAVNVEATHNHEKPHAIIVACSALKRKYRDILRRPPENESSQSRSASSIQSHPELIKQRLENRKNHFFGSDMLASQVETLEEPDPSQEDSDHNKIITIPLSSLADRQQPKSVDDMVDEAVQKLERTARFPTEAVHVGAKSSFQQPPIKEVFDSESTELRDVLILLFEVSDSLDNKLIPILREQVGQETCPNSYSELIDRCEHIVENQFSCLERVNFLASHPRIGEVKGLSKLSSQEQGNQTDPEILARLEQLNMIYETVYPQLRYVTFVNGRSRSEIIKEMEDLLVKSIEFPIDDRQKAVDYRMELARGIGEVFKIAKSRLKAMTEASNP</sequence>
<dbReference type="InterPro" id="IPR006001">
    <property type="entry name" value="Therm_gnt_kin"/>
</dbReference>
<dbReference type="Gene3D" id="3.40.50.300">
    <property type="entry name" value="P-loop containing nucleotide triphosphate hydrolases"/>
    <property type="match status" value="1"/>
</dbReference>
<keyword evidence="8" id="KW-0067">ATP-binding</keyword>
<evidence type="ECO:0000256" key="3">
    <source>
        <dbReference type="ARBA" id="ARBA00012054"/>
    </source>
</evidence>
<name>A0A0L6UQP2_9BASI</name>
<dbReference type="SUPFAM" id="SSF52540">
    <property type="entry name" value="P-loop containing nucleoside triphosphate hydrolases"/>
    <property type="match status" value="1"/>
</dbReference>
<dbReference type="Gene3D" id="1.10.3330.10">
    <property type="entry name" value="Oxo-4-hydroxy-4-carboxy-5-ureidoimidazoline decarboxylase"/>
    <property type="match status" value="1"/>
</dbReference>
<dbReference type="GO" id="GO:0005975">
    <property type="term" value="P:carbohydrate metabolic process"/>
    <property type="evidence" value="ECO:0007669"/>
    <property type="project" value="InterPro"/>
</dbReference>
<evidence type="ECO:0000256" key="7">
    <source>
        <dbReference type="ARBA" id="ARBA00022777"/>
    </source>
</evidence>
<dbReference type="GO" id="GO:0005737">
    <property type="term" value="C:cytoplasm"/>
    <property type="evidence" value="ECO:0007669"/>
    <property type="project" value="TreeGrafter"/>
</dbReference>
<dbReference type="UniPathway" id="UPA00792"/>
<comment type="catalytic activity">
    <reaction evidence="10">
        <text>D-gluconate + ATP = 6-phospho-D-gluconate + ADP + H(+)</text>
        <dbReference type="Rhea" id="RHEA:19433"/>
        <dbReference type="ChEBI" id="CHEBI:15378"/>
        <dbReference type="ChEBI" id="CHEBI:18391"/>
        <dbReference type="ChEBI" id="CHEBI:30616"/>
        <dbReference type="ChEBI" id="CHEBI:58759"/>
        <dbReference type="ChEBI" id="CHEBI:456216"/>
        <dbReference type="EC" id="2.7.1.12"/>
    </reaction>
</comment>
<reference evidence="12 13" key="1">
    <citation type="submission" date="2015-08" db="EMBL/GenBank/DDBJ databases">
        <title>Next Generation Sequencing and Analysis of the Genome of Puccinia sorghi L Schw, the Causal Agent of Maize Common Rust.</title>
        <authorList>
            <person name="Rochi L."/>
            <person name="Burguener G."/>
            <person name="Darino M."/>
            <person name="Turjanski A."/>
            <person name="Kreff E."/>
            <person name="Dieguez M.J."/>
            <person name="Sacco F."/>
        </authorList>
    </citation>
    <scope>NUCLEOTIDE SEQUENCE [LARGE SCALE GENOMIC DNA]</scope>
    <source>
        <strain evidence="12 13">RO10H11247</strain>
    </source>
</reference>
<evidence type="ECO:0000256" key="8">
    <source>
        <dbReference type="ARBA" id="ARBA00022840"/>
    </source>
</evidence>
<keyword evidence="5" id="KW-0808">Transferase</keyword>
<evidence type="ECO:0000256" key="1">
    <source>
        <dbReference type="ARBA" id="ARBA00004875"/>
    </source>
</evidence>
<evidence type="ECO:0000259" key="11">
    <source>
        <dbReference type="Pfam" id="PF09349"/>
    </source>
</evidence>
<feature type="domain" description="Oxo-4-hydroxy-4-carboxy-5-ureidoimidazoline decarboxylase" evidence="11">
    <location>
        <begin position="236"/>
        <end position="402"/>
    </location>
</feature>
<keyword evidence="13" id="KW-1185">Reference proteome</keyword>
<comment type="pathway">
    <text evidence="1">Carbohydrate acid metabolism; D-gluconate degradation.</text>
</comment>
<evidence type="ECO:0000313" key="13">
    <source>
        <dbReference type="Proteomes" id="UP000037035"/>
    </source>
</evidence>
<gene>
    <name evidence="12" type="ORF">VP01_4213g1</name>
</gene>
<dbReference type="SUPFAM" id="SSF158694">
    <property type="entry name" value="UraD-Like"/>
    <property type="match status" value="1"/>
</dbReference>
<dbReference type="OrthoDB" id="275177at2759"/>
<dbReference type="Proteomes" id="UP000037035">
    <property type="component" value="Unassembled WGS sequence"/>
</dbReference>
<evidence type="ECO:0000313" key="12">
    <source>
        <dbReference type="EMBL" id="KNZ50841.1"/>
    </source>
</evidence>
<keyword evidence="4" id="KW-0659">Purine metabolism</keyword>
<evidence type="ECO:0000256" key="6">
    <source>
        <dbReference type="ARBA" id="ARBA00022741"/>
    </source>
</evidence>
<evidence type="ECO:0000256" key="9">
    <source>
        <dbReference type="ARBA" id="ARBA00029835"/>
    </source>
</evidence>
<dbReference type="InterPro" id="IPR031322">
    <property type="entry name" value="Shikimate/glucono_kinase"/>
</dbReference>
<dbReference type="InterPro" id="IPR027417">
    <property type="entry name" value="P-loop_NTPase"/>
</dbReference>
<dbReference type="PANTHER" id="PTHR43442">
    <property type="entry name" value="GLUCONOKINASE-RELATED"/>
    <property type="match status" value="1"/>
</dbReference>
<evidence type="ECO:0000256" key="5">
    <source>
        <dbReference type="ARBA" id="ARBA00022679"/>
    </source>
</evidence>
<dbReference type="VEuPathDB" id="FungiDB:VP01_4213g1"/>
<organism evidence="12 13">
    <name type="scientific">Puccinia sorghi</name>
    <dbReference type="NCBI Taxonomy" id="27349"/>
    <lineage>
        <taxon>Eukaryota</taxon>
        <taxon>Fungi</taxon>
        <taxon>Dikarya</taxon>
        <taxon>Basidiomycota</taxon>
        <taxon>Pucciniomycotina</taxon>
        <taxon>Pucciniomycetes</taxon>
        <taxon>Pucciniales</taxon>
        <taxon>Pucciniaceae</taxon>
        <taxon>Puccinia</taxon>
    </lineage>
</organism>
<dbReference type="EMBL" id="LAVV01009295">
    <property type="protein sequence ID" value="KNZ50841.1"/>
    <property type="molecule type" value="Genomic_DNA"/>
</dbReference>
<protein>
    <recommendedName>
        <fullName evidence="3">gluconokinase</fullName>
        <ecNumber evidence="3">2.7.1.12</ecNumber>
    </recommendedName>
    <alternativeName>
        <fullName evidence="9">Gluconate kinase</fullName>
    </alternativeName>
</protein>
<dbReference type="PANTHER" id="PTHR43442:SF3">
    <property type="entry name" value="GLUCONOKINASE-RELATED"/>
    <property type="match status" value="1"/>
</dbReference>
<dbReference type="Pfam" id="PF09349">
    <property type="entry name" value="OHCU_decarbox"/>
    <property type="match status" value="1"/>
</dbReference>
<comment type="caution">
    <text evidence="12">The sequence shown here is derived from an EMBL/GenBank/DDBJ whole genome shotgun (WGS) entry which is preliminary data.</text>
</comment>
<dbReference type="GO" id="GO:0006144">
    <property type="term" value="P:purine nucleobase metabolic process"/>
    <property type="evidence" value="ECO:0007669"/>
    <property type="project" value="UniProtKB-KW"/>
</dbReference>
<evidence type="ECO:0000256" key="2">
    <source>
        <dbReference type="ARBA" id="ARBA00008420"/>
    </source>
</evidence>
<comment type="similarity">
    <text evidence="2">Belongs to the gluconokinase GntK/GntV family.</text>
</comment>
<dbReference type="GO" id="GO:0005524">
    <property type="term" value="F:ATP binding"/>
    <property type="evidence" value="ECO:0007669"/>
    <property type="project" value="UniProtKB-KW"/>
</dbReference>
<keyword evidence="6" id="KW-0547">Nucleotide-binding</keyword>
<dbReference type="Pfam" id="PF01202">
    <property type="entry name" value="SKI"/>
    <property type="match status" value="1"/>
</dbReference>
<dbReference type="InterPro" id="IPR036778">
    <property type="entry name" value="OHCU_decarboxylase_sf"/>
</dbReference>